<name>A0A1D6H335_MAIZE</name>
<gene>
    <name evidence="2" type="ORF">ZEAMMB73_Zm00001d015650</name>
</gene>
<proteinExistence type="predicted"/>
<sequence length="143" mass="16094">MNNRFTKIREQGSKGKKSNPLVLEELLWENEWVQESEEDEELWSAVDEVLGATQATQGRNLPRASAARGGRTYSETYVRSRKRQKVAVAQDLQQGDGSDSDSHNENDHQKQTQNDQDAAGKAIDEEEESVAASDQFKLDDDLI</sequence>
<dbReference type="EMBL" id="CM000781">
    <property type="protein sequence ID" value="AQK69248.1"/>
    <property type="molecule type" value="Genomic_DNA"/>
</dbReference>
<dbReference type="InParanoid" id="A0A1D6H335"/>
<feature type="region of interest" description="Disordered" evidence="1">
    <location>
        <begin position="54"/>
        <end position="143"/>
    </location>
</feature>
<feature type="compositionally biased region" description="Basic and acidic residues" evidence="1">
    <location>
        <begin position="100"/>
        <end position="110"/>
    </location>
</feature>
<dbReference type="OMA" id="FDWGNEC"/>
<accession>A0A1D6H335</accession>
<evidence type="ECO:0000256" key="1">
    <source>
        <dbReference type="SAM" id="MobiDB-lite"/>
    </source>
</evidence>
<organism evidence="2">
    <name type="scientific">Zea mays</name>
    <name type="common">Maize</name>
    <dbReference type="NCBI Taxonomy" id="4577"/>
    <lineage>
        <taxon>Eukaryota</taxon>
        <taxon>Viridiplantae</taxon>
        <taxon>Streptophyta</taxon>
        <taxon>Embryophyta</taxon>
        <taxon>Tracheophyta</taxon>
        <taxon>Spermatophyta</taxon>
        <taxon>Magnoliopsida</taxon>
        <taxon>Liliopsida</taxon>
        <taxon>Poales</taxon>
        <taxon>Poaceae</taxon>
        <taxon>PACMAD clade</taxon>
        <taxon>Panicoideae</taxon>
        <taxon>Andropogonodae</taxon>
        <taxon>Andropogoneae</taxon>
        <taxon>Tripsacinae</taxon>
        <taxon>Zea</taxon>
    </lineage>
</organism>
<reference evidence="2" key="1">
    <citation type="submission" date="2015-12" db="EMBL/GenBank/DDBJ databases">
        <title>Update maize B73 reference genome by single molecule sequencing technologies.</title>
        <authorList>
            <consortium name="Maize Genome Sequencing Project"/>
            <person name="Ware D."/>
        </authorList>
    </citation>
    <scope>NUCLEOTIDE SEQUENCE</scope>
    <source>
        <tissue evidence="2">Seedling</tissue>
    </source>
</reference>
<dbReference type="AlphaFoldDB" id="A0A1D6H335"/>
<evidence type="ECO:0000313" key="2">
    <source>
        <dbReference type="EMBL" id="AQK69248.1"/>
    </source>
</evidence>
<protein>
    <submittedName>
        <fullName evidence="2">Uncharacterized protein</fullName>
    </submittedName>
</protein>